<dbReference type="GO" id="GO:0005634">
    <property type="term" value="C:nucleus"/>
    <property type="evidence" value="ECO:0007669"/>
    <property type="project" value="TreeGrafter"/>
</dbReference>
<dbReference type="InterPro" id="IPR006861">
    <property type="entry name" value="HABP4_PAIRBP1-bd"/>
</dbReference>
<name>A0A8E2ECM4_9PEZI</name>
<dbReference type="PANTHER" id="PTHR12299">
    <property type="entry name" value="HYALURONIC ACID-BINDING PROTEIN 4"/>
    <property type="match status" value="1"/>
</dbReference>
<dbReference type="Proteomes" id="UP000250266">
    <property type="component" value="Unassembled WGS sequence"/>
</dbReference>
<comment type="subcellular location">
    <subcellularLocation>
        <location evidence="1">Cytoplasm</location>
    </subcellularLocation>
</comment>
<evidence type="ECO:0000256" key="3">
    <source>
        <dbReference type="SAM" id="MobiDB-lite"/>
    </source>
</evidence>
<dbReference type="InterPro" id="IPR039764">
    <property type="entry name" value="HABP4/SERBP1-like"/>
</dbReference>
<evidence type="ECO:0000313" key="6">
    <source>
        <dbReference type="Proteomes" id="UP000250266"/>
    </source>
</evidence>
<keyword evidence="6" id="KW-1185">Reference proteome</keyword>
<feature type="compositionally biased region" description="Basic and acidic residues" evidence="3">
    <location>
        <begin position="142"/>
        <end position="157"/>
    </location>
</feature>
<dbReference type="GO" id="GO:0005737">
    <property type="term" value="C:cytoplasm"/>
    <property type="evidence" value="ECO:0007669"/>
    <property type="project" value="UniProtKB-SubCell"/>
</dbReference>
<evidence type="ECO:0000259" key="4">
    <source>
        <dbReference type="SMART" id="SM01233"/>
    </source>
</evidence>
<reference evidence="5 6" key="1">
    <citation type="journal article" date="2016" name="Nat. Commun.">
        <title>Ectomycorrhizal ecology is imprinted in the genome of the dominant symbiotic fungus Cenococcum geophilum.</title>
        <authorList>
            <consortium name="DOE Joint Genome Institute"/>
            <person name="Peter M."/>
            <person name="Kohler A."/>
            <person name="Ohm R.A."/>
            <person name="Kuo A."/>
            <person name="Krutzmann J."/>
            <person name="Morin E."/>
            <person name="Arend M."/>
            <person name="Barry K.W."/>
            <person name="Binder M."/>
            <person name="Choi C."/>
            <person name="Clum A."/>
            <person name="Copeland A."/>
            <person name="Grisel N."/>
            <person name="Haridas S."/>
            <person name="Kipfer T."/>
            <person name="LaButti K."/>
            <person name="Lindquist E."/>
            <person name="Lipzen A."/>
            <person name="Maire R."/>
            <person name="Meier B."/>
            <person name="Mihaltcheva S."/>
            <person name="Molinier V."/>
            <person name="Murat C."/>
            <person name="Poggeler S."/>
            <person name="Quandt C.A."/>
            <person name="Sperisen C."/>
            <person name="Tritt A."/>
            <person name="Tisserant E."/>
            <person name="Crous P.W."/>
            <person name="Henrissat B."/>
            <person name="Nehls U."/>
            <person name="Egli S."/>
            <person name="Spatafora J.W."/>
            <person name="Grigoriev I.V."/>
            <person name="Martin F.M."/>
        </authorList>
    </citation>
    <scope>NUCLEOTIDE SEQUENCE [LARGE SCALE GENOMIC DNA]</scope>
    <source>
        <strain evidence="5 6">CBS 459.81</strain>
    </source>
</reference>
<dbReference type="EMBL" id="KV744926">
    <property type="protein sequence ID" value="OCK81294.1"/>
    <property type="molecule type" value="Genomic_DNA"/>
</dbReference>
<proteinExistence type="predicted"/>
<evidence type="ECO:0000313" key="5">
    <source>
        <dbReference type="EMBL" id="OCK81294.1"/>
    </source>
</evidence>
<accession>A0A8E2ECM4</accession>
<feature type="region of interest" description="Disordered" evidence="3">
    <location>
        <begin position="1"/>
        <end position="180"/>
    </location>
</feature>
<keyword evidence="2" id="KW-0963">Cytoplasm</keyword>
<feature type="compositionally biased region" description="Basic and acidic residues" evidence="3">
    <location>
        <begin position="112"/>
        <end position="127"/>
    </location>
</feature>
<feature type="compositionally biased region" description="Basic and acidic residues" evidence="3">
    <location>
        <begin position="20"/>
        <end position="36"/>
    </location>
</feature>
<dbReference type="Pfam" id="PF09598">
    <property type="entry name" value="Stm1_N"/>
    <property type="match status" value="1"/>
</dbReference>
<evidence type="ECO:0000256" key="2">
    <source>
        <dbReference type="ARBA" id="ARBA00022490"/>
    </source>
</evidence>
<gene>
    <name evidence="5" type="ORF">K432DRAFT_21211</name>
</gene>
<feature type="compositionally biased region" description="Polar residues" evidence="3">
    <location>
        <begin position="319"/>
        <end position="334"/>
    </location>
</feature>
<dbReference type="SMART" id="SM01233">
    <property type="entry name" value="HABP4_PAI-RBP1"/>
    <property type="match status" value="1"/>
</dbReference>
<feature type="compositionally biased region" description="Basic and acidic residues" evidence="3">
    <location>
        <begin position="196"/>
        <end position="221"/>
    </location>
</feature>
<feature type="compositionally biased region" description="Basic and acidic residues" evidence="3">
    <location>
        <begin position="272"/>
        <end position="308"/>
    </location>
</feature>
<feature type="compositionally biased region" description="Basic and acidic residues" evidence="3">
    <location>
        <begin position="235"/>
        <end position="260"/>
    </location>
</feature>
<dbReference type="PANTHER" id="PTHR12299:SF17">
    <property type="entry name" value="AT19571P-RELATED"/>
    <property type="match status" value="1"/>
</dbReference>
<feature type="compositionally biased region" description="Gly residues" evidence="3">
    <location>
        <begin position="87"/>
        <end position="97"/>
    </location>
</feature>
<dbReference type="OrthoDB" id="5426471at2759"/>
<dbReference type="Gene3D" id="6.10.140.1040">
    <property type="match status" value="1"/>
</dbReference>
<organism evidence="5 6">
    <name type="scientific">Lepidopterella palustris CBS 459.81</name>
    <dbReference type="NCBI Taxonomy" id="1314670"/>
    <lineage>
        <taxon>Eukaryota</taxon>
        <taxon>Fungi</taxon>
        <taxon>Dikarya</taxon>
        <taxon>Ascomycota</taxon>
        <taxon>Pezizomycotina</taxon>
        <taxon>Dothideomycetes</taxon>
        <taxon>Pleosporomycetidae</taxon>
        <taxon>Mytilinidiales</taxon>
        <taxon>Argynnaceae</taxon>
        <taxon>Lepidopterella</taxon>
    </lineage>
</organism>
<dbReference type="GO" id="GO:0003723">
    <property type="term" value="F:RNA binding"/>
    <property type="evidence" value="ECO:0007669"/>
    <property type="project" value="InterPro"/>
</dbReference>
<protein>
    <recommendedName>
        <fullName evidence="4">Hyaluronan/mRNA-binding protein domain-containing protein</fullName>
    </recommendedName>
</protein>
<sequence length="334" mass="35058">MSGIASKNLFDLLGNDPELDPDREPEPPTKAIDKPTARTGKRNTPNEAPPARDAGRGGRGGHRDGFGGNEGAFRDRGAGSNANRSRGSGGGESGYRGRGGRGRGRGRGGAPGDRHSRTGIAEHDKQAAHGWGGQTGGDEWADEKAGEAIAKEEEKIEGVVAEPSAWEGEAPTGAAEEDKSKSYTAYLAEMAEKRLNLGAPEARKPNEGGSKKFPEGKPLNREEEEGYIAGQGGKAKRERERKAKNFVELDNERLHKEPTDSFRGGRGGRGRGRGDRGEGGFRGEGRGRGGGRGRGEGRGEGRGGEYRGRGGRGGHANAPNVNVSDTNAFPSLGS</sequence>
<feature type="compositionally biased region" description="Basic and acidic residues" evidence="3">
    <location>
        <begin position="53"/>
        <end position="65"/>
    </location>
</feature>
<evidence type="ECO:0000256" key="1">
    <source>
        <dbReference type="ARBA" id="ARBA00004496"/>
    </source>
</evidence>
<feature type="region of interest" description="Disordered" evidence="3">
    <location>
        <begin position="196"/>
        <end position="334"/>
    </location>
</feature>
<feature type="domain" description="Hyaluronan/mRNA-binding protein" evidence="4">
    <location>
        <begin position="108"/>
        <end position="208"/>
    </location>
</feature>
<dbReference type="AlphaFoldDB" id="A0A8E2ECM4"/>
<dbReference type="InterPro" id="IPR019084">
    <property type="entry name" value="STM1-like_N"/>
</dbReference>